<organism evidence="1">
    <name type="scientific">mine drainage metagenome</name>
    <dbReference type="NCBI Taxonomy" id="410659"/>
    <lineage>
        <taxon>unclassified sequences</taxon>
        <taxon>metagenomes</taxon>
        <taxon>ecological metagenomes</taxon>
    </lineage>
</organism>
<sequence length="107" mass="11621">MTGLAAPSAVPTDAITDAVSIRWHLPLANSEFDRCPELRAQEAEALSALSPPEMRRNRARGVPRRTAGHWAALARLVEPLDATRAVLHHLDDVRHRRAGAHAAAVVL</sequence>
<protein>
    <submittedName>
        <fullName evidence="1">Uncharacterized protein</fullName>
    </submittedName>
</protein>
<proteinExistence type="predicted"/>
<gene>
    <name evidence="1" type="ORF">GALL_377650</name>
</gene>
<name>A0A1J5QX61_9ZZZZ</name>
<accession>A0A1J5QX61</accession>
<dbReference type="EMBL" id="MLJW01001055">
    <property type="protein sequence ID" value="OIQ80477.1"/>
    <property type="molecule type" value="Genomic_DNA"/>
</dbReference>
<reference evidence="1" key="1">
    <citation type="submission" date="2016-10" db="EMBL/GenBank/DDBJ databases">
        <title>Sequence of Gallionella enrichment culture.</title>
        <authorList>
            <person name="Poehlein A."/>
            <person name="Muehling M."/>
            <person name="Daniel R."/>
        </authorList>
    </citation>
    <scope>NUCLEOTIDE SEQUENCE</scope>
</reference>
<evidence type="ECO:0000313" key="1">
    <source>
        <dbReference type="EMBL" id="OIQ80477.1"/>
    </source>
</evidence>
<comment type="caution">
    <text evidence="1">The sequence shown here is derived from an EMBL/GenBank/DDBJ whole genome shotgun (WGS) entry which is preliminary data.</text>
</comment>
<dbReference type="AlphaFoldDB" id="A0A1J5QX61"/>